<feature type="region of interest" description="Disordered" evidence="1">
    <location>
        <begin position="42"/>
        <end position="78"/>
    </location>
</feature>
<dbReference type="Gene3D" id="3.40.525.10">
    <property type="entry name" value="CRAL-TRIO lipid binding domain"/>
    <property type="match status" value="1"/>
</dbReference>
<keyword evidence="4" id="KW-1185">Reference proteome</keyword>
<dbReference type="Pfam" id="PF20710">
    <property type="entry name" value="DUF6824"/>
    <property type="match status" value="1"/>
</dbReference>
<accession>A0AAD2GCZ4</accession>
<evidence type="ECO:0000256" key="1">
    <source>
        <dbReference type="SAM" id="MobiDB-lite"/>
    </source>
</evidence>
<dbReference type="InterPro" id="IPR036865">
    <property type="entry name" value="CRAL-TRIO_dom_sf"/>
</dbReference>
<dbReference type="EMBL" id="CAKOGP040002447">
    <property type="protein sequence ID" value="CAJ1970012.1"/>
    <property type="molecule type" value="Genomic_DNA"/>
</dbReference>
<feature type="domain" description="DUF6824" evidence="2">
    <location>
        <begin position="498"/>
        <end position="579"/>
    </location>
</feature>
<sequence length="594" mass="68056">MELSEPTMQSQQMLSFLGSNDTMFDEPDFSFTNSNSYSNCGRSHHSRININNNNNKRNQNDEFQHQQQQDTRRKEMKSTEALLSSAINELSMQERSKAMDDLHCVGDEIRETPEMIQKSLAEFDQGVHDGNFPIYNQAASQNRAYVEQPSFRLMFLRANSFDAKKSIQQMLNHVRQKAIYFGVEKIARDISIEDLSSEDIEVLLSGLLHVQGDKDRAGRSILCSFGHLMGHWNNPTCGWTIENVIRAHYYLMFNVLLPMPAVQTKGIVAIYYESVSKDARFIMPTPNDFVTMKAYRNTIPIRYSALHLCLKNEKQGLPLQNSFLETMLKSLPRYTKVRTRLHYGNDTENLKSLRTYGIPPDSFPVDEEGKIRSDILNVWFIKHYSKEGNNNRGEEEANNNMDDQSFELFSRDDHDFLMEETMQFGFADDMGTDERPIAFPLIEVPAPADSGTGTYSNDNNNNEQVVNRSAPAPPVDNNSNNNDNGNSNREPVQPAETDILLGRGVRLMQHPGNIRFREFLERYQDDYDRAQRNKRRKVSSEVVRALTGKGVRFLERNEDGDWVVADHAEAEDKVGQLFRSRRKLLNKKGSIGGC</sequence>
<comment type="caution">
    <text evidence="3">The sequence shown here is derived from an EMBL/GenBank/DDBJ whole genome shotgun (WGS) entry which is preliminary data.</text>
</comment>
<evidence type="ECO:0000313" key="3">
    <source>
        <dbReference type="EMBL" id="CAJ1970012.1"/>
    </source>
</evidence>
<evidence type="ECO:0000313" key="4">
    <source>
        <dbReference type="Proteomes" id="UP001295423"/>
    </source>
</evidence>
<dbReference type="InterPro" id="IPR049227">
    <property type="entry name" value="DUF6824"/>
</dbReference>
<name>A0AAD2GCZ4_9STRA</name>
<dbReference type="AlphaFoldDB" id="A0AAD2GCZ4"/>
<dbReference type="Proteomes" id="UP001295423">
    <property type="component" value="Unassembled WGS sequence"/>
</dbReference>
<evidence type="ECO:0000259" key="2">
    <source>
        <dbReference type="Pfam" id="PF20710"/>
    </source>
</evidence>
<proteinExistence type="predicted"/>
<protein>
    <recommendedName>
        <fullName evidence="2">DUF6824 domain-containing protein</fullName>
    </recommendedName>
</protein>
<feature type="compositionally biased region" description="Basic and acidic residues" evidence="1">
    <location>
        <begin position="58"/>
        <end position="78"/>
    </location>
</feature>
<feature type="compositionally biased region" description="Low complexity" evidence="1">
    <location>
        <begin position="476"/>
        <end position="488"/>
    </location>
</feature>
<reference evidence="3" key="1">
    <citation type="submission" date="2023-08" db="EMBL/GenBank/DDBJ databases">
        <authorList>
            <person name="Audoor S."/>
            <person name="Bilcke G."/>
        </authorList>
    </citation>
    <scope>NUCLEOTIDE SEQUENCE</scope>
</reference>
<feature type="region of interest" description="Disordered" evidence="1">
    <location>
        <begin position="444"/>
        <end position="493"/>
    </location>
</feature>
<feature type="compositionally biased region" description="Low complexity" evidence="1">
    <location>
        <begin position="48"/>
        <end position="57"/>
    </location>
</feature>
<gene>
    <name evidence="3" type="ORF">CYCCA115_LOCUS24036</name>
</gene>
<organism evidence="3 4">
    <name type="scientific">Cylindrotheca closterium</name>
    <dbReference type="NCBI Taxonomy" id="2856"/>
    <lineage>
        <taxon>Eukaryota</taxon>
        <taxon>Sar</taxon>
        <taxon>Stramenopiles</taxon>
        <taxon>Ochrophyta</taxon>
        <taxon>Bacillariophyta</taxon>
        <taxon>Bacillariophyceae</taxon>
        <taxon>Bacillariophycidae</taxon>
        <taxon>Bacillariales</taxon>
        <taxon>Bacillariaceae</taxon>
        <taxon>Cylindrotheca</taxon>
    </lineage>
</organism>